<protein>
    <recommendedName>
        <fullName evidence="5">Methyltransferase domain-containing protein</fullName>
    </recommendedName>
</protein>
<dbReference type="AlphaFoldDB" id="A0A9W4S5J7"/>
<evidence type="ECO:0008006" key="5">
    <source>
        <dbReference type="Google" id="ProtNLM"/>
    </source>
</evidence>
<dbReference type="GO" id="GO:0008168">
    <property type="term" value="F:methyltransferase activity"/>
    <property type="evidence" value="ECO:0007669"/>
    <property type="project" value="TreeGrafter"/>
</dbReference>
<keyword evidence="4" id="KW-1185">Reference proteome</keyword>
<dbReference type="EMBL" id="CAMGZC010001532">
    <property type="protein sequence ID" value="CAI0653074.1"/>
    <property type="molecule type" value="Genomic_DNA"/>
</dbReference>
<sequence>MADTNKSPRPVETSSPSKACLSTTEVTSPKPKAASPKSVTSETASPTVPGSTAALAEQGADEIATAPVAPQVPIEVDERLTMLLDSDFRSLFRSVSAYTKSLSSSVVDYPTEYGRRYHAFRHGAYYGPNDEQELDRLDFVSDFIIKMTEGELYHAPLDSAKVHRILDVGTGTGIWAVQIADEFPNAEVIGNDLSPVQMEWVPPNVKFEVDDVESPWIGPKYDFIFSRIMAGAIADWPQLVRNTFANTNPGGWVEFQDWDTLYHCDDGTLTEDTFIMKMDRMFIDSCGMIGRDPRPGPQLEGWLRDAGFINIRHKMIKVPIGTWAKDERLKDLGYMNLVQITDGLEAYNMRLFNGVLGWTQTEAQVLFAECRKEMKSNLYHGHCQFHVVYGQVPEADAK</sequence>
<reference evidence="3" key="1">
    <citation type="submission" date="2022-08" db="EMBL/GenBank/DDBJ databases">
        <authorList>
            <person name="Giroux E."/>
            <person name="Giroux E."/>
        </authorList>
    </citation>
    <scope>NUCLEOTIDE SEQUENCE</scope>
    <source>
        <strain evidence="3">H1091258</strain>
    </source>
</reference>
<comment type="caution">
    <text evidence="3">The sequence shown here is derived from an EMBL/GenBank/DDBJ whole genome shotgun (WGS) entry which is preliminary data.</text>
</comment>
<dbReference type="Pfam" id="PF13489">
    <property type="entry name" value="Methyltransf_23"/>
    <property type="match status" value="1"/>
</dbReference>
<evidence type="ECO:0000256" key="2">
    <source>
        <dbReference type="SAM" id="MobiDB-lite"/>
    </source>
</evidence>
<dbReference type="PANTHER" id="PTHR43591:SF10">
    <property type="entry name" value="ABC TRANSMEMBRANE TYPE-1 DOMAIN-CONTAINING PROTEIN-RELATED"/>
    <property type="match status" value="1"/>
</dbReference>
<dbReference type="Proteomes" id="UP001152533">
    <property type="component" value="Unassembled WGS sequence"/>
</dbReference>
<name>A0A9W4S5J7_9PEZI</name>
<feature type="compositionally biased region" description="Polar residues" evidence="2">
    <location>
        <begin position="37"/>
        <end position="50"/>
    </location>
</feature>
<proteinExistence type="inferred from homology"/>
<gene>
    <name evidence="3" type="ORF">CGXH109_LOCUS123625</name>
</gene>
<comment type="similarity">
    <text evidence="1">Belongs to the methyltransferase superfamily. LaeA methyltransferase family.</text>
</comment>
<evidence type="ECO:0000313" key="4">
    <source>
        <dbReference type="Proteomes" id="UP001152533"/>
    </source>
</evidence>
<accession>A0A9W4S5J7</accession>
<dbReference type="Gene3D" id="3.40.50.150">
    <property type="entry name" value="Vaccinia Virus protein VP39"/>
    <property type="match status" value="1"/>
</dbReference>
<evidence type="ECO:0000256" key="1">
    <source>
        <dbReference type="ARBA" id="ARBA00038158"/>
    </source>
</evidence>
<dbReference type="PANTHER" id="PTHR43591">
    <property type="entry name" value="METHYLTRANSFERASE"/>
    <property type="match status" value="1"/>
</dbReference>
<feature type="region of interest" description="Disordered" evidence="2">
    <location>
        <begin position="1"/>
        <end position="54"/>
    </location>
</feature>
<organism evidence="3 4">
    <name type="scientific">Colletotrichum noveboracense</name>
    <dbReference type="NCBI Taxonomy" id="2664923"/>
    <lineage>
        <taxon>Eukaryota</taxon>
        <taxon>Fungi</taxon>
        <taxon>Dikarya</taxon>
        <taxon>Ascomycota</taxon>
        <taxon>Pezizomycotina</taxon>
        <taxon>Sordariomycetes</taxon>
        <taxon>Hypocreomycetidae</taxon>
        <taxon>Glomerellales</taxon>
        <taxon>Glomerellaceae</taxon>
        <taxon>Colletotrichum</taxon>
        <taxon>Colletotrichum gloeosporioides species complex</taxon>
    </lineage>
</organism>
<dbReference type="CDD" id="cd02440">
    <property type="entry name" value="AdoMet_MTases"/>
    <property type="match status" value="1"/>
</dbReference>
<dbReference type="InterPro" id="IPR029063">
    <property type="entry name" value="SAM-dependent_MTases_sf"/>
</dbReference>
<feature type="compositionally biased region" description="Polar residues" evidence="2">
    <location>
        <begin position="1"/>
        <end position="27"/>
    </location>
</feature>
<dbReference type="SUPFAM" id="SSF53335">
    <property type="entry name" value="S-adenosyl-L-methionine-dependent methyltransferases"/>
    <property type="match status" value="1"/>
</dbReference>
<evidence type="ECO:0000313" key="3">
    <source>
        <dbReference type="EMBL" id="CAI0653074.1"/>
    </source>
</evidence>